<reference evidence="8" key="1">
    <citation type="journal article" date="2014" name="Int. J. Syst. Evol. Microbiol.">
        <title>Complete genome sequence of Corynebacterium casei LMG S-19264T (=DSM 44701T), isolated from a smear-ripened cheese.</title>
        <authorList>
            <consortium name="US DOE Joint Genome Institute (JGI-PGF)"/>
            <person name="Walter F."/>
            <person name="Albersmeier A."/>
            <person name="Kalinowski J."/>
            <person name="Ruckert C."/>
        </authorList>
    </citation>
    <scope>NUCLEOTIDE SEQUENCE</scope>
    <source>
        <strain evidence="8">KCTC 32255</strain>
    </source>
</reference>
<dbReference type="EMBL" id="BMZA01000005">
    <property type="protein sequence ID" value="GGZ03809.1"/>
    <property type="molecule type" value="Genomic_DNA"/>
</dbReference>
<keyword evidence="3" id="KW-0145">Chemotaxis</keyword>
<evidence type="ECO:0000256" key="2">
    <source>
        <dbReference type="ARBA" id="ARBA00022475"/>
    </source>
</evidence>
<dbReference type="GO" id="GO:0097588">
    <property type="term" value="P:archaeal or bacterial-type flagellum-dependent cell motility"/>
    <property type="evidence" value="ECO:0007669"/>
    <property type="project" value="UniProtKB-KW"/>
</dbReference>
<comment type="function">
    <text evidence="6">FliM is one of three proteins (FliG, FliN, FliM) that forms the rotor-mounted switch complex (C ring), located at the base of the basal body. This complex interacts with the CheY and CheZ chemotaxis proteins, in addition to contacting components of the motor that determine the direction of flagellar rotation.</text>
</comment>
<dbReference type="InterPro" id="IPR028976">
    <property type="entry name" value="CheC-like_sf"/>
</dbReference>
<dbReference type="GO" id="GO:0006935">
    <property type="term" value="P:chemotaxis"/>
    <property type="evidence" value="ECO:0007669"/>
    <property type="project" value="UniProtKB-KW"/>
</dbReference>
<keyword evidence="9" id="KW-1185">Reference proteome</keyword>
<evidence type="ECO:0000256" key="4">
    <source>
        <dbReference type="ARBA" id="ARBA00022779"/>
    </source>
</evidence>
<evidence type="ECO:0000313" key="9">
    <source>
        <dbReference type="Proteomes" id="UP000648075"/>
    </source>
</evidence>
<organism evidence="8 9">
    <name type="scientific">Novosphingobium colocasiae</name>
    <dbReference type="NCBI Taxonomy" id="1256513"/>
    <lineage>
        <taxon>Bacteria</taxon>
        <taxon>Pseudomonadati</taxon>
        <taxon>Pseudomonadota</taxon>
        <taxon>Alphaproteobacteria</taxon>
        <taxon>Sphingomonadales</taxon>
        <taxon>Sphingomonadaceae</taxon>
        <taxon>Novosphingobium</taxon>
    </lineage>
</organism>
<accession>A0A918PEG8</accession>
<dbReference type="InterPro" id="IPR036429">
    <property type="entry name" value="SpoA-like_sf"/>
</dbReference>
<evidence type="ECO:0000256" key="5">
    <source>
        <dbReference type="ARBA" id="ARBA00023136"/>
    </source>
</evidence>
<proteinExistence type="predicted"/>
<evidence type="ECO:0000256" key="6">
    <source>
        <dbReference type="ARBA" id="ARBA00025044"/>
    </source>
</evidence>
<dbReference type="GO" id="GO:0005886">
    <property type="term" value="C:plasma membrane"/>
    <property type="evidence" value="ECO:0007669"/>
    <property type="project" value="UniProtKB-SubCell"/>
</dbReference>
<protein>
    <recommendedName>
        <fullName evidence="7">Flagellar motor switch protein FliN-like C-terminal domain-containing protein</fullName>
    </recommendedName>
</protein>
<comment type="subcellular location">
    <subcellularLocation>
        <location evidence="1">Cell membrane</location>
        <topology evidence="1">Peripheral membrane protein</topology>
    </subcellularLocation>
</comment>
<keyword evidence="2" id="KW-1003">Cell membrane</keyword>
<dbReference type="Gene3D" id="3.40.1550.10">
    <property type="entry name" value="CheC-like"/>
    <property type="match status" value="1"/>
</dbReference>
<dbReference type="AlphaFoldDB" id="A0A918PEG8"/>
<dbReference type="SUPFAM" id="SSF101801">
    <property type="entry name" value="Surface presentation of antigens (SPOA)"/>
    <property type="match status" value="1"/>
</dbReference>
<keyword evidence="5" id="KW-0472">Membrane</keyword>
<keyword evidence="4" id="KW-0283">Flagellar rotation</keyword>
<evidence type="ECO:0000256" key="3">
    <source>
        <dbReference type="ARBA" id="ARBA00022500"/>
    </source>
</evidence>
<evidence type="ECO:0000313" key="8">
    <source>
        <dbReference type="EMBL" id="GGZ03809.1"/>
    </source>
</evidence>
<feature type="domain" description="Flagellar motor switch protein FliN-like C-terminal" evidence="7">
    <location>
        <begin position="234"/>
        <end position="294"/>
    </location>
</feature>
<comment type="caution">
    <text evidence="8">The sequence shown here is derived from an EMBL/GenBank/DDBJ whole genome shotgun (WGS) entry which is preliminary data.</text>
</comment>
<name>A0A918PEG8_9SPHN</name>
<dbReference type="Gene3D" id="2.30.330.10">
    <property type="entry name" value="SpoA-like"/>
    <property type="match status" value="1"/>
</dbReference>
<evidence type="ECO:0000256" key="1">
    <source>
        <dbReference type="ARBA" id="ARBA00004202"/>
    </source>
</evidence>
<sequence length="298" mass="30856">MKLDHPLIAERAVARHCQELLGSGPGIAELVPALSLIGERLTRALAAGLARLSGGRAPVVSIGMPMDTTLGAIQAELDTLAMHSLLALGPDGHPALATFAAAPVFRLVDRAFGGKGEVPDPLPDAFPLSAELLLGRIEATLAEALGTALGGAQPLRVVPCRRETSLRQLDPFAMNADLLQLAIEVEEEGAAPWSLTIAFPIATLAAVATVPRHRARGPRRDGPADPAAEPYASLPLSVSAVVIDMRLDFARVAALSAGDVIPVAIARAVPLRVGGRTVATGTVGEVEDRVAIQIGHAF</sequence>
<dbReference type="Proteomes" id="UP000648075">
    <property type="component" value="Unassembled WGS sequence"/>
</dbReference>
<evidence type="ECO:0000259" key="7">
    <source>
        <dbReference type="Pfam" id="PF01052"/>
    </source>
</evidence>
<dbReference type="Pfam" id="PF01052">
    <property type="entry name" value="FliMN_C"/>
    <property type="match status" value="1"/>
</dbReference>
<dbReference type="InterPro" id="IPR001543">
    <property type="entry name" value="FliN-like_C"/>
</dbReference>
<reference evidence="8" key="2">
    <citation type="submission" date="2020-09" db="EMBL/GenBank/DDBJ databases">
        <authorList>
            <person name="Sun Q."/>
            <person name="Kim S."/>
        </authorList>
    </citation>
    <scope>NUCLEOTIDE SEQUENCE</scope>
    <source>
        <strain evidence="8">KCTC 32255</strain>
    </source>
</reference>
<gene>
    <name evidence="8" type="ORF">GCM10011614_18510</name>
</gene>